<proteinExistence type="predicted"/>
<gene>
    <name evidence="2" type="ORF">OHK93_003822</name>
</gene>
<keyword evidence="3" id="KW-1185">Reference proteome</keyword>
<reference evidence="2" key="1">
    <citation type="journal article" date="2023" name="Genome Biol. Evol.">
        <title>First Whole Genome Sequence and Flow Cytometry Genome Size Data for the Lichen-Forming Fungus Ramalina farinacea (Ascomycota).</title>
        <authorList>
            <person name="Llewellyn T."/>
            <person name="Mian S."/>
            <person name="Hill R."/>
            <person name="Leitch I.J."/>
            <person name="Gaya E."/>
        </authorList>
    </citation>
    <scope>NUCLEOTIDE SEQUENCE</scope>
    <source>
        <strain evidence="2">LIQ254RAFAR</strain>
    </source>
</reference>
<sequence length="105" mass="11292">MALILISTFERKEGRTYLPGATGYPFVAKETSTYADIIKGVVRLEDHCVDRQSSPGWIQLGASNGLGAFFWATGSSLDQDFPGWISDPDGTDAGSTFDSKPQLTG</sequence>
<dbReference type="Proteomes" id="UP001161017">
    <property type="component" value="Unassembled WGS sequence"/>
</dbReference>
<feature type="compositionally biased region" description="Polar residues" evidence="1">
    <location>
        <begin position="93"/>
        <end position="105"/>
    </location>
</feature>
<dbReference type="EMBL" id="JAPUFD010000002">
    <property type="protein sequence ID" value="MDI1485633.1"/>
    <property type="molecule type" value="Genomic_DNA"/>
</dbReference>
<dbReference type="AlphaFoldDB" id="A0AA43QJ35"/>
<feature type="region of interest" description="Disordered" evidence="1">
    <location>
        <begin position="81"/>
        <end position="105"/>
    </location>
</feature>
<name>A0AA43QJ35_9LECA</name>
<accession>A0AA43QJ35</accession>
<evidence type="ECO:0000256" key="1">
    <source>
        <dbReference type="SAM" id="MobiDB-lite"/>
    </source>
</evidence>
<protein>
    <submittedName>
        <fullName evidence="2">Uncharacterized protein</fullName>
    </submittedName>
</protein>
<comment type="caution">
    <text evidence="2">The sequence shown here is derived from an EMBL/GenBank/DDBJ whole genome shotgun (WGS) entry which is preliminary data.</text>
</comment>
<evidence type="ECO:0000313" key="3">
    <source>
        <dbReference type="Proteomes" id="UP001161017"/>
    </source>
</evidence>
<evidence type="ECO:0000313" key="2">
    <source>
        <dbReference type="EMBL" id="MDI1485633.1"/>
    </source>
</evidence>
<organism evidence="2 3">
    <name type="scientific">Ramalina farinacea</name>
    <dbReference type="NCBI Taxonomy" id="258253"/>
    <lineage>
        <taxon>Eukaryota</taxon>
        <taxon>Fungi</taxon>
        <taxon>Dikarya</taxon>
        <taxon>Ascomycota</taxon>
        <taxon>Pezizomycotina</taxon>
        <taxon>Lecanoromycetes</taxon>
        <taxon>OSLEUM clade</taxon>
        <taxon>Lecanoromycetidae</taxon>
        <taxon>Lecanorales</taxon>
        <taxon>Lecanorineae</taxon>
        <taxon>Ramalinaceae</taxon>
        <taxon>Ramalina</taxon>
    </lineage>
</organism>